<evidence type="ECO:0000313" key="2">
    <source>
        <dbReference type="Proteomes" id="UP001549920"/>
    </source>
</evidence>
<dbReference type="EMBL" id="JBEUOH010000025">
    <property type="protein sequence ID" value="KAL0860540.1"/>
    <property type="molecule type" value="Genomic_DNA"/>
</dbReference>
<accession>A0ABR3H6V8</accession>
<evidence type="ECO:0000313" key="1">
    <source>
        <dbReference type="EMBL" id="KAL0860540.1"/>
    </source>
</evidence>
<organism evidence="1 2">
    <name type="scientific">Loxostege sticticalis</name>
    <name type="common">Beet webworm moth</name>
    <dbReference type="NCBI Taxonomy" id="481309"/>
    <lineage>
        <taxon>Eukaryota</taxon>
        <taxon>Metazoa</taxon>
        <taxon>Ecdysozoa</taxon>
        <taxon>Arthropoda</taxon>
        <taxon>Hexapoda</taxon>
        <taxon>Insecta</taxon>
        <taxon>Pterygota</taxon>
        <taxon>Neoptera</taxon>
        <taxon>Endopterygota</taxon>
        <taxon>Lepidoptera</taxon>
        <taxon>Glossata</taxon>
        <taxon>Ditrysia</taxon>
        <taxon>Pyraloidea</taxon>
        <taxon>Crambidae</taxon>
        <taxon>Pyraustinae</taxon>
        <taxon>Loxostege</taxon>
    </lineage>
</organism>
<proteinExistence type="predicted"/>
<name>A0ABR3H6V8_LOXSC</name>
<gene>
    <name evidence="1" type="ORF">ABMA27_009911</name>
</gene>
<protein>
    <submittedName>
        <fullName evidence="1">Uncharacterized protein</fullName>
    </submittedName>
</protein>
<comment type="caution">
    <text evidence="1">The sequence shown here is derived from an EMBL/GenBank/DDBJ whole genome shotgun (WGS) entry which is preliminary data.</text>
</comment>
<dbReference type="Proteomes" id="UP001549920">
    <property type="component" value="Unassembled WGS sequence"/>
</dbReference>
<reference evidence="1 2" key="1">
    <citation type="submission" date="2024-06" db="EMBL/GenBank/DDBJ databases">
        <title>A chromosome-level genome assembly of beet webworm, Loxostege sticticalis.</title>
        <authorList>
            <person name="Zhang Y."/>
        </authorList>
    </citation>
    <scope>NUCLEOTIDE SEQUENCE [LARGE SCALE GENOMIC DNA]</scope>
    <source>
        <strain evidence="1">AQ026</strain>
        <tissue evidence="1">Whole body</tissue>
    </source>
</reference>
<keyword evidence="2" id="KW-1185">Reference proteome</keyword>
<sequence>MTPITLEGNTLGQRHQHYNRLLKEALEEGGTRNKISYDDNDIDNFLKIDIASHNRDVNFILEVLKCKDLLYVTRAIKKSRWLIRDEKYSHIITPKYLHKEVFPHMMSKAKSKFLLHIRLQLRDEKRVTQFYNYCKQFDVNLALKWLQYCPLGFALNEVHNHPEKIPASTLKRLCRRSFDFLNVIKLEGFMNRNNYKKGFLKEVRFLLRKYPEEYLNITYDYYYYNSPFRKKHLAFIMKTCPQQILDKFDHYYDKVDYTVLVKYMDKELIKDFLLKKSEGNFSALRDHHKLLVKFLPKIELNDRIEVLKVFCYDKTSEILNWQDPNGLNYLFSELERGCPVNSSLVFRWYQCMPFDIAFREITKIIENDGPHDGRIPMINTLFICAGSNLKNLFILLKYYHETHHHESYKSKANFVNQILSRVAINKIDPEMWTLLDNLFCSMEIYNNSILSSSKYVEAIIIYNIIHDQTVPEIIQSKFKFKTLKSYKNQLSSEESEKLFNFLYKMQLKRIESITITTKKELKYVDSSLEHTMTLLADWNKNILEFTLLLQKIKECIKNYKQNNWEIDLSSLYNIQKPWRKYFFEESLMFYPSELVLLNILKHDQKMLSLYKKEVDFIRYDDTKSIQPVLSKLKIYWSDTLAKEWINEYLLHIKETGKQKVAIQSLAVLLSQRDFLSIAKQYIPKESKIDWKGTDEVDYNCHKYFAGNMHKLRPLPTVDIVLWLSKGDYLRFALTSVSTTFANHSHVDRNEYFSKLTSMQGSLQKHIIHMAFAKLDVEELIPILKTIWKSTTNQTIRIIIFSTTHDLLCKQSRKSKILRLWKLLDFFIDNLSMENSIIINKMKSCLKDVPEIVRSKYCMKAYVYFQTLPNKSAIDVDGWFNTHAAKVFEFLDRKFIEDLIMKTIVSFPSQSCSIKELFAKFLFSIANTEYEHETYERLVKPLFYETEYYSNFKDIVINNIPNVLREYVPKNKRVPVNLFKRLLEDFKQKLSQPEHYVALKTWELLCDFIERMEQYISPKMVDFNEIFKTPLLSDFGKSCLKHLQKDSKIFPSILYAFGYALTDVFSMLKFSPFHQLQIYKYMLEDKSTVESYLFVQQKLLDFYDFYDDGMEELKKEIVKILCGHPSKELVMVYRHYYSNELNEDE</sequence>